<dbReference type="NCBIfam" id="NF003676">
    <property type="entry name" value="PRK05303.1"/>
    <property type="match status" value="1"/>
</dbReference>
<keyword evidence="4" id="KW-0574">Periplasm</keyword>
<evidence type="ECO:0000256" key="1">
    <source>
        <dbReference type="ARBA" id="ARBA00002591"/>
    </source>
</evidence>
<dbReference type="PRINTS" id="PR01010">
    <property type="entry name" value="FLGPRINGFLGI"/>
</dbReference>
<name>E4TJH3_CALNY</name>
<keyword evidence="6" id="KW-1185">Reference proteome</keyword>
<gene>
    <name evidence="4" type="primary">flgI</name>
    <name evidence="5" type="ordered locus">Calni_0222</name>
</gene>
<evidence type="ECO:0000313" key="6">
    <source>
        <dbReference type="Proteomes" id="UP000007039"/>
    </source>
</evidence>
<accession>E4TJH3</accession>
<keyword evidence="5" id="KW-0966">Cell projection</keyword>
<dbReference type="STRING" id="768670.Calni_0222"/>
<dbReference type="HAMAP" id="MF_00416">
    <property type="entry name" value="FlgI"/>
    <property type="match status" value="1"/>
</dbReference>
<dbReference type="PANTHER" id="PTHR30381">
    <property type="entry name" value="FLAGELLAR P-RING PERIPLASMIC PROTEIN FLGI"/>
    <property type="match status" value="1"/>
</dbReference>
<keyword evidence="2" id="KW-0732">Signal</keyword>
<dbReference type="GO" id="GO:0009428">
    <property type="term" value="C:bacterial-type flagellum basal body, distal rod, P ring"/>
    <property type="evidence" value="ECO:0007669"/>
    <property type="project" value="InterPro"/>
</dbReference>
<dbReference type="InterPro" id="IPR001782">
    <property type="entry name" value="Flag_FlgI"/>
</dbReference>
<comment type="similarity">
    <text evidence="4">Belongs to the FlgI family.</text>
</comment>
<keyword evidence="5" id="KW-0282">Flagellum</keyword>
<comment type="subcellular location">
    <subcellularLocation>
        <location evidence="4">Periplasm</location>
    </subcellularLocation>
    <subcellularLocation>
        <location evidence="4">Bacterial flagellum basal body</location>
    </subcellularLocation>
</comment>
<keyword evidence="3 4" id="KW-0975">Bacterial flagellum</keyword>
<dbReference type="GO" id="GO:0005198">
    <property type="term" value="F:structural molecule activity"/>
    <property type="evidence" value="ECO:0007669"/>
    <property type="project" value="InterPro"/>
</dbReference>
<dbReference type="Proteomes" id="UP000007039">
    <property type="component" value="Chromosome"/>
</dbReference>
<dbReference type="OrthoDB" id="9786431at2"/>
<organism evidence="5 6">
    <name type="scientific">Calditerrivibrio nitroreducens (strain DSM 19672 / NBRC 101217 / Yu37-1)</name>
    <dbReference type="NCBI Taxonomy" id="768670"/>
    <lineage>
        <taxon>Bacteria</taxon>
        <taxon>Pseudomonadati</taxon>
        <taxon>Deferribacterota</taxon>
        <taxon>Deferribacteres</taxon>
        <taxon>Deferribacterales</taxon>
        <taxon>Calditerrivibrionaceae</taxon>
    </lineage>
</organism>
<dbReference type="AlphaFoldDB" id="E4TJH3"/>
<dbReference type="RefSeq" id="WP_013450352.1">
    <property type="nucleotide sequence ID" value="NC_014758.1"/>
</dbReference>
<dbReference type="GO" id="GO:0030288">
    <property type="term" value="C:outer membrane-bounded periplasmic space"/>
    <property type="evidence" value="ECO:0007669"/>
    <property type="project" value="InterPro"/>
</dbReference>
<dbReference type="EMBL" id="CP002347">
    <property type="protein sequence ID" value="ADR18135.1"/>
    <property type="molecule type" value="Genomic_DNA"/>
</dbReference>
<evidence type="ECO:0000256" key="3">
    <source>
        <dbReference type="ARBA" id="ARBA00023143"/>
    </source>
</evidence>
<evidence type="ECO:0000313" key="5">
    <source>
        <dbReference type="EMBL" id="ADR18135.1"/>
    </source>
</evidence>
<proteinExistence type="inferred from homology"/>
<reference evidence="5 6" key="1">
    <citation type="journal article" date="2011" name="Stand. Genomic Sci.">
        <title>Complete genome sequence of Calditerrivibrio nitroreducens type strain (Yu37-1).</title>
        <authorList>
            <person name="Pitluck S."/>
            <person name="Sikorski J."/>
            <person name="Zeytun A."/>
            <person name="Lapidus A."/>
            <person name="Nolan M."/>
            <person name="Lucas S."/>
            <person name="Hammon N."/>
            <person name="Deshpande S."/>
            <person name="Cheng J.F."/>
            <person name="Tapia R."/>
            <person name="Han C."/>
            <person name="Goodwin L."/>
            <person name="Liolios K."/>
            <person name="Pagani I."/>
            <person name="Ivanova N."/>
            <person name="Mavromatis K."/>
            <person name="Pati A."/>
            <person name="Chen A."/>
            <person name="Palaniappan K."/>
            <person name="Hauser L."/>
            <person name="Chang Y.J."/>
            <person name="Jeffries C.D."/>
            <person name="Detter J.C."/>
            <person name="Brambilla E."/>
            <person name="Djao O.D."/>
            <person name="Rohde M."/>
            <person name="Spring S."/>
            <person name="Goker M."/>
            <person name="Woyke T."/>
            <person name="Bristow J."/>
            <person name="Eisen J.A."/>
            <person name="Markowitz V."/>
            <person name="Hugenholtz P."/>
            <person name="Kyrpides N.C."/>
            <person name="Klenk H.P."/>
            <person name="Land M."/>
        </authorList>
    </citation>
    <scope>NUCLEOTIDE SEQUENCE [LARGE SCALE GENOMIC DNA]</scope>
    <source>
        <strain evidence="6">DSM 19672 / NBRC 101217 / Yu37-1</strain>
    </source>
</reference>
<evidence type="ECO:0000256" key="2">
    <source>
        <dbReference type="ARBA" id="ARBA00022729"/>
    </source>
</evidence>
<dbReference type="eggNOG" id="COG1706">
    <property type="taxonomic scope" value="Bacteria"/>
</dbReference>
<comment type="function">
    <text evidence="1 4">Assembles around the rod to form the L-ring and probably protects the motor/basal body from shearing forces during rotation.</text>
</comment>
<dbReference type="Pfam" id="PF02119">
    <property type="entry name" value="FlgI"/>
    <property type="match status" value="1"/>
</dbReference>
<comment type="subunit">
    <text evidence="4">The basal body constitutes a major portion of the flagellar organelle and consists of four rings (L,P,S, and M) mounted on a central rod.</text>
</comment>
<dbReference type="KEGG" id="cni:Calni_0222"/>
<protein>
    <recommendedName>
        <fullName evidence="4">Flagellar P-ring protein</fullName>
    </recommendedName>
    <alternativeName>
        <fullName evidence="4">Basal body P-ring protein</fullName>
    </alternativeName>
</protein>
<evidence type="ECO:0000256" key="4">
    <source>
        <dbReference type="HAMAP-Rule" id="MF_00416"/>
    </source>
</evidence>
<dbReference type="GO" id="GO:0071973">
    <property type="term" value="P:bacterial-type flagellum-dependent cell motility"/>
    <property type="evidence" value="ECO:0007669"/>
    <property type="project" value="InterPro"/>
</dbReference>
<sequence precursor="true">MVRCIILILLIAINSFAGTKIRDLAKVDGIRDNQLVGYGLVVGLNGTGDKSGTEFTIQSLTNMLDRMGIAVDKKKVKVKNVAAVVVTAKLPPFAKPGTKVDVVVSSIGDAKSLEGGTLILTPLAAPNGQFYASAQGPISVGGMNVQAAGAGAVKNHPTVGRIPNGAIIEKEINFNMTEDILRVSFKDVSISNVVKAKQVINRIFKDTATIVNPTTIEVKIPNEYKDRFYEFMDAVLNLEIETETFAKVIVDERTGTIVMGSDVRVNTVAVSHGNLTIKITSTEQVSQPNPLSKGETTVTKQTDIKVEEDKAKLMVLPEGVRISDLVKSLNAIGVTPRDLIAILQAIKSAGALQGDLEVI</sequence>
<dbReference type="HOGENOM" id="CLU_045235_1_0_0"/>
<keyword evidence="5" id="KW-0969">Cilium</keyword>
<dbReference type="PANTHER" id="PTHR30381:SF0">
    <property type="entry name" value="FLAGELLAR P-RING PROTEIN"/>
    <property type="match status" value="1"/>
</dbReference>